<dbReference type="InterPro" id="IPR009056">
    <property type="entry name" value="Cyt_c-like_dom"/>
</dbReference>
<dbReference type="AlphaFoldDB" id="A0A2N5C9I1"/>
<evidence type="ECO:0000313" key="8">
    <source>
        <dbReference type="Proteomes" id="UP000234341"/>
    </source>
</evidence>
<evidence type="ECO:0000313" key="7">
    <source>
        <dbReference type="EMBL" id="PLP98844.1"/>
    </source>
</evidence>
<feature type="domain" description="Cytochrome c" evidence="6">
    <location>
        <begin position="26"/>
        <end position="125"/>
    </location>
</feature>
<sequence>MYTATPHKNEKILIAALVISASSAFADNSNGKNIYFQRCAMCHGADLKGSGALATKSNPLTPNLKTSAFKKRLNDYPGVIVSSIVLRPNGDLIPKTLKENGVKLPPFSWRIQDLRDINQYMNDEILKSR</sequence>
<evidence type="ECO:0000256" key="3">
    <source>
        <dbReference type="ARBA" id="ARBA00023004"/>
    </source>
</evidence>
<evidence type="ECO:0000256" key="1">
    <source>
        <dbReference type="ARBA" id="ARBA00022617"/>
    </source>
</evidence>
<comment type="caution">
    <text evidence="7">The sequence shown here is derived from an EMBL/GenBank/DDBJ whole genome shotgun (WGS) entry which is preliminary data.</text>
</comment>
<evidence type="ECO:0000256" key="5">
    <source>
        <dbReference type="SAM" id="SignalP"/>
    </source>
</evidence>
<name>A0A2N5C9I1_9BURK</name>
<protein>
    <submittedName>
        <fullName evidence="7">Cytochrome C</fullName>
    </submittedName>
</protein>
<reference evidence="7 8" key="1">
    <citation type="submission" date="2017-12" db="EMBL/GenBank/DDBJ databases">
        <title>Genome sequence of the active heterotrophic nitrifier-denitrifier, Cupriavidus pauculus UM1.</title>
        <authorList>
            <person name="Putonti C."/>
            <person name="Castignetti D."/>
        </authorList>
    </citation>
    <scope>NUCLEOTIDE SEQUENCE [LARGE SCALE GENOMIC DNA]</scope>
    <source>
        <strain evidence="7 8">UM1</strain>
    </source>
</reference>
<dbReference type="GO" id="GO:0020037">
    <property type="term" value="F:heme binding"/>
    <property type="evidence" value="ECO:0007669"/>
    <property type="project" value="InterPro"/>
</dbReference>
<keyword evidence="1 4" id="KW-0349">Heme</keyword>
<keyword evidence="2 4" id="KW-0479">Metal-binding</keyword>
<dbReference type="GO" id="GO:0046872">
    <property type="term" value="F:metal ion binding"/>
    <property type="evidence" value="ECO:0007669"/>
    <property type="project" value="UniProtKB-KW"/>
</dbReference>
<gene>
    <name evidence="7" type="ORF">CYJ10_18795</name>
</gene>
<keyword evidence="5" id="KW-0732">Signal</keyword>
<feature type="chain" id="PRO_5014710670" evidence="5">
    <location>
        <begin position="27"/>
        <end position="129"/>
    </location>
</feature>
<dbReference type="GO" id="GO:0009055">
    <property type="term" value="F:electron transfer activity"/>
    <property type="evidence" value="ECO:0007669"/>
    <property type="project" value="InterPro"/>
</dbReference>
<dbReference type="Proteomes" id="UP000234341">
    <property type="component" value="Unassembled WGS sequence"/>
</dbReference>
<evidence type="ECO:0000259" key="6">
    <source>
        <dbReference type="PROSITE" id="PS51007"/>
    </source>
</evidence>
<keyword evidence="3 4" id="KW-0408">Iron</keyword>
<dbReference type="Gene3D" id="1.10.760.10">
    <property type="entry name" value="Cytochrome c-like domain"/>
    <property type="match status" value="1"/>
</dbReference>
<dbReference type="EMBL" id="PJRP01000009">
    <property type="protein sequence ID" value="PLP98844.1"/>
    <property type="molecule type" value="Genomic_DNA"/>
</dbReference>
<feature type="signal peptide" evidence="5">
    <location>
        <begin position="1"/>
        <end position="26"/>
    </location>
</feature>
<proteinExistence type="predicted"/>
<dbReference type="Pfam" id="PF00034">
    <property type="entry name" value="Cytochrom_C"/>
    <property type="match status" value="1"/>
</dbReference>
<dbReference type="InterPro" id="IPR036909">
    <property type="entry name" value="Cyt_c-like_dom_sf"/>
</dbReference>
<accession>A0A2N5C9I1</accession>
<evidence type="ECO:0000256" key="4">
    <source>
        <dbReference type="PROSITE-ProRule" id="PRU00433"/>
    </source>
</evidence>
<dbReference type="PROSITE" id="PS51007">
    <property type="entry name" value="CYTC"/>
    <property type="match status" value="1"/>
</dbReference>
<organism evidence="7 8">
    <name type="scientific">Cupriavidus pauculus</name>
    <dbReference type="NCBI Taxonomy" id="82633"/>
    <lineage>
        <taxon>Bacteria</taxon>
        <taxon>Pseudomonadati</taxon>
        <taxon>Pseudomonadota</taxon>
        <taxon>Betaproteobacteria</taxon>
        <taxon>Burkholderiales</taxon>
        <taxon>Burkholderiaceae</taxon>
        <taxon>Cupriavidus</taxon>
    </lineage>
</organism>
<evidence type="ECO:0000256" key="2">
    <source>
        <dbReference type="ARBA" id="ARBA00022723"/>
    </source>
</evidence>
<dbReference type="OrthoDB" id="9808312at2"/>
<dbReference type="SUPFAM" id="SSF46626">
    <property type="entry name" value="Cytochrome c"/>
    <property type="match status" value="1"/>
</dbReference>